<dbReference type="InterPro" id="IPR011990">
    <property type="entry name" value="TPR-like_helical_dom_sf"/>
</dbReference>
<organism evidence="1 2">
    <name type="scientific">Schizothecium vesticola</name>
    <dbReference type="NCBI Taxonomy" id="314040"/>
    <lineage>
        <taxon>Eukaryota</taxon>
        <taxon>Fungi</taxon>
        <taxon>Dikarya</taxon>
        <taxon>Ascomycota</taxon>
        <taxon>Pezizomycotina</taxon>
        <taxon>Sordariomycetes</taxon>
        <taxon>Sordariomycetidae</taxon>
        <taxon>Sordariales</taxon>
        <taxon>Schizotheciaceae</taxon>
        <taxon>Schizothecium</taxon>
    </lineage>
</organism>
<dbReference type="AlphaFoldDB" id="A0AA40F301"/>
<keyword evidence="2" id="KW-1185">Reference proteome</keyword>
<dbReference type="SUPFAM" id="SSF48452">
    <property type="entry name" value="TPR-like"/>
    <property type="match status" value="1"/>
</dbReference>
<dbReference type="Proteomes" id="UP001172155">
    <property type="component" value="Unassembled WGS sequence"/>
</dbReference>
<name>A0AA40F301_9PEZI</name>
<dbReference type="PANTHER" id="PTHR46082">
    <property type="entry name" value="ATP/GTP-BINDING PROTEIN-RELATED"/>
    <property type="match status" value="1"/>
</dbReference>
<evidence type="ECO:0008006" key="3">
    <source>
        <dbReference type="Google" id="ProtNLM"/>
    </source>
</evidence>
<evidence type="ECO:0000313" key="2">
    <source>
        <dbReference type="Proteomes" id="UP001172155"/>
    </source>
</evidence>
<protein>
    <recommendedName>
        <fullName evidence="3">Kinesin light chain</fullName>
    </recommendedName>
</protein>
<dbReference type="PANTHER" id="PTHR46082:SF11">
    <property type="entry name" value="AAA+ ATPASE DOMAIN-CONTAINING PROTEIN-RELATED"/>
    <property type="match status" value="1"/>
</dbReference>
<dbReference type="Pfam" id="PF13374">
    <property type="entry name" value="TPR_10"/>
    <property type="match status" value="2"/>
</dbReference>
<proteinExistence type="predicted"/>
<dbReference type="Gene3D" id="1.25.40.10">
    <property type="entry name" value="Tetratricopeptide repeat domain"/>
    <property type="match status" value="1"/>
</dbReference>
<reference evidence="1" key="1">
    <citation type="submission" date="2023-06" db="EMBL/GenBank/DDBJ databases">
        <title>Genome-scale phylogeny and comparative genomics of the fungal order Sordariales.</title>
        <authorList>
            <consortium name="Lawrence Berkeley National Laboratory"/>
            <person name="Hensen N."/>
            <person name="Bonometti L."/>
            <person name="Westerberg I."/>
            <person name="Brannstrom I.O."/>
            <person name="Guillou S."/>
            <person name="Cros-Aarteil S."/>
            <person name="Calhoun S."/>
            <person name="Haridas S."/>
            <person name="Kuo A."/>
            <person name="Mondo S."/>
            <person name="Pangilinan J."/>
            <person name="Riley R."/>
            <person name="LaButti K."/>
            <person name="Andreopoulos B."/>
            <person name="Lipzen A."/>
            <person name="Chen C."/>
            <person name="Yanf M."/>
            <person name="Daum C."/>
            <person name="Ng V."/>
            <person name="Clum A."/>
            <person name="Steindorff A."/>
            <person name="Ohm R."/>
            <person name="Martin F."/>
            <person name="Silar P."/>
            <person name="Natvig D."/>
            <person name="Lalanne C."/>
            <person name="Gautier V."/>
            <person name="Ament-velasquez S.L."/>
            <person name="Kruys A."/>
            <person name="Hutchinson M.I."/>
            <person name="Powell A.J."/>
            <person name="Barry K."/>
            <person name="Miller A.N."/>
            <person name="Grigoriev I.V."/>
            <person name="Debuchy R."/>
            <person name="Gladieux P."/>
            <person name="Thoren M.H."/>
            <person name="Johannesson H."/>
        </authorList>
    </citation>
    <scope>NUCLEOTIDE SEQUENCE</scope>
    <source>
        <strain evidence="1">SMH3187-1</strain>
    </source>
</reference>
<comment type="caution">
    <text evidence="1">The sequence shown here is derived from an EMBL/GenBank/DDBJ whole genome shotgun (WGS) entry which is preliminary data.</text>
</comment>
<accession>A0AA40F301</accession>
<dbReference type="EMBL" id="JAUKUD010000003">
    <property type="protein sequence ID" value="KAK0750126.1"/>
    <property type="molecule type" value="Genomic_DNA"/>
</dbReference>
<evidence type="ECO:0000313" key="1">
    <source>
        <dbReference type="EMBL" id="KAK0750126.1"/>
    </source>
</evidence>
<gene>
    <name evidence="1" type="ORF">B0T18DRAFT_323127</name>
</gene>
<sequence>MSQSRLEEAEKLFIQAMKSFITKVGADHPDTLTSMANLALTWERQGRRVDALALMRDCAQARQRVLRAEHPDTLSSLAMVVKWSS</sequence>
<dbReference type="InterPro" id="IPR053137">
    <property type="entry name" value="NLR-like"/>
</dbReference>